<evidence type="ECO:0000313" key="5">
    <source>
        <dbReference type="EMBL" id="ALC42655.1"/>
    </source>
</evidence>
<dbReference type="PANTHER" id="PTHR21224:SF1">
    <property type="entry name" value="INTEGRATOR COMPLEX SUBUNIT 1"/>
    <property type="match status" value="1"/>
</dbReference>
<organism evidence="5 6">
    <name type="scientific">Drosophila busckii</name>
    <name type="common">Fruit fly</name>
    <dbReference type="NCBI Taxonomy" id="30019"/>
    <lineage>
        <taxon>Eukaryota</taxon>
        <taxon>Metazoa</taxon>
        <taxon>Ecdysozoa</taxon>
        <taxon>Arthropoda</taxon>
        <taxon>Hexapoda</taxon>
        <taxon>Insecta</taxon>
        <taxon>Pterygota</taxon>
        <taxon>Neoptera</taxon>
        <taxon>Endopterygota</taxon>
        <taxon>Diptera</taxon>
        <taxon>Brachycera</taxon>
        <taxon>Muscomorpha</taxon>
        <taxon>Ephydroidea</taxon>
        <taxon>Drosophilidae</taxon>
        <taxon>Drosophila</taxon>
    </lineage>
</organism>
<dbReference type="Pfam" id="PF22927">
    <property type="entry name" value="INT1_R3"/>
    <property type="match status" value="1"/>
</dbReference>
<reference evidence="5 6" key="1">
    <citation type="submission" date="2015-08" db="EMBL/GenBank/DDBJ databases">
        <title>Ancestral chromatin configuration constrains chromatin evolution on differentiating sex chromosomes in Drosophila.</title>
        <authorList>
            <person name="Zhou Q."/>
            <person name="Bachtrog D."/>
        </authorList>
    </citation>
    <scope>NUCLEOTIDE SEQUENCE [LARGE SCALE GENOMIC DNA]</scope>
    <source>
        <tissue evidence="5">Whole larvae</tissue>
    </source>
</reference>
<feature type="domain" description="Integrator complex subunit 1 INTS2-binding" evidence="4">
    <location>
        <begin position="896"/>
        <end position="999"/>
    </location>
</feature>
<dbReference type="Proteomes" id="UP000494163">
    <property type="component" value="Chromosome 2R"/>
</dbReference>
<evidence type="ECO:0000256" key="1">
    <source>
        <dbReference type="SAM" id="MobiDB-lite"/>
    </source>
</evidence>
<dbReference type="OrthoDB" id="19938at2759"/>
<accession>A0A0M4ELX0</accession>
<dbReference type="OMA" id="VERCTIC"/>
<proteinExistence type="predicted"/>
<dbReference type="InterPro" id="IPR053966">
    <property type="entry name" value="INTS1_INTS2-bd"/>
</dbReference>
<evidence type="ECO:0000259" key="4">
    <source>
        <dbReference type="Pfam" id="PF22929"/>
    </source>
</evidence>
<feature type="domain" description="Integrator complex subunit 1 RPB2-binding" evidence="2">
    <location>
        <begin position="313"/>
        <end position="467"/>
    </location>
</feature>
<dbReference type="Pfam" id="PF12432">
    <property type="entry name" value="INTS1_RP2B-bd"/>
    <property type="match status" value="1"/>
</dbReference>
<dbReference type="GO" id="GO:0034474">
    <property type="term" value="P:U2 snRNA 3'-end processing"/>
    <property type="evidence" value="ECO:0007669"/>
    <property type="project" value="InterPro"/>
</dbReference>
<gene>
    <name evidence="5" type="ORF">Dbus_chr2Rg2234</name>
</gene>
<evidence type="ECO:0000259" key="2">
    <source>
        <dbReference type="Pfam" id="PF12432"/>
    </source>
</evidence>
<protein>
    <submittedName>
        <fullName evidence="5">IntS1</fullName>
    </submittedName>
</protein>
<dbReference type="InterPro" id="IPR038902">
    <property type="entry name" value="INTS1"/>
</dbReference>
<dbReference type="Pfam" id="PF22929">
    <property type="entry name" value="INTS1_INTS2-bd"/>
    <property type="match status" value="1"/>
</dbReference>
<keyword evidence="6" id="KW-1185">Reference proteome</keyword>
<sequence length="1412" mass="161733">MDRNKVNVSNRGQKKALLGGELFALGTKGVRDDPKTKIIPIKGMPNAVAVDRKREASSGIGNHPSKRFRGSAKDENTDIASSTSSSALSQYDLWEQLAVDVDLSTIIEDIYAAIEQNENDTGVRLICGVLKYVTSQASRTKGDNIGYITLLYLSKVQPQLFNNDVIVYALLSFLRREVNVKMRYNVNLHILLTNLLARALADVSQWPEIILRTYIEDAVNERYWADNDHCAPFVKNICAAFRTRTPHLSLLRWDASTATVVSSGQTHRDSVTVDDDSGDNSTQSLDVSPYLHGEADQGTETICSVKRRFSDSIVQKLVSEAIRDQLNKRQQQDNYTRNFVKFLCTCSGIAEVRCLSISRLELWIHNGKLVKFAQQLLSYICFNIKGKNAQDNEVLLVLVKMRLKTKPLINHYMSCLKEMIHLQPDILSTIMKLVVQNELSNTRNPNNMGMLATMFQTSPDQSAVNLAEIYQEFLLQRDDCLRTLRVFLRELVRMLRFDVNLVKFCKQFVSVREDLTPQIEQFEFRERVFHSMVDIVCLCMFLSATPQAREGSVSLKTNRDVRNNQALIKLYTQMSQIQLDSMFWMYEIVPKMFKVQASEYHQALHKLLLLDNPEQYSRCDQWPSEPERGAILRIISETPIHEETLLRIILIGITKDIPFSIANTFDILLLVIKRVSGMKATDYPAVQANKFDIIDFLFSMSEYHHPENIHLPPDYDPPKLAIIAFYWKAWLILLMISAHNPSTFGAFCWDHYPTMKMLMETCITNQFNNTLSSKDELQIVTMERDHILQFETYLAAQTSPHAVITEENAILITQLMLMDPMGTPRKVPSLVLEQLKFLNQTYKLGHMFCRCRKPDLLLDIIQRQGTTQSMPWLSDLVQNSEGDFSHLPVQCLWRPAPVAFLPTMPQEQIQLLPDWLKLKMIRSSVDRLIEAALNDLTPDQIVLFVQNFGTPVNSMSKLLAMLDTAVLDQFDLVKNAILNKAYLAQLIEIQQARGAKNGHYTVQALDLHSHSQTVPDFPKIMAHAQEHILICPYGTEGVKDNKCANKEVITLLLKSPNQHIISSFKYRTLIHNLLDFVVSPATTNDDVLSSITEILDSSHKNSIQISINACTLLRSYFSCKIPNESYHLIESNLVLNYFEALTTNPKLWKGRDKYMSKNVQPNAFFNLELSELEAFAHFIIYEGIAELKTDTADNYDFKLCSRMNLLFKLTEKRKDLMVKVVKYVEKCEVSENLKLQILQQLYIMYPRIKFLKFCNLSSKTHKLQSLKGCQADKVSNNLITCLGSLVAKKDFETLSADTELLLRKLAASHPSLFLRHLGVLSSIMQGRAQNSMKALREEHHFHRFVQILRILELLQPTVFEDEHKDEIQSTLTCYFIFFKHHSSVKEACQMLIKFVQYNPLLCYNINPIVYQS</sequence>
<evidence type="ECO:0000259" key="3">
    <source>
        <dbReference type="Pfam" id="PF22927"/>
    </source>
</evidence>
<dbReference type="EMBL" id="CP012524">
    <property type="protein sequence ID" value="ALC42655.1"/>
    <property type="molecule type" value="Genomic_DNA"/>
</dbReference>
<evidence type="ECO:0000313" key="6">
    <source>
        <dbReference type="Proteomes" id="UP000494163"/>
    </source>
</evidence>
<dbReference type="PANTHER" id="PTHR21224">
    <property type="entry name" value="INTEGRATOR COMPLEX SUBUNIT 1"/>
    <property type="match status" value="1"/>
</dbReference>
<feature type="domain" description="Integrator complex subunit 1 R3" evidence="3">
    <location>
        <begin position="1271"/>
        <end position="1396"/>
    </location>
</feature>
<dbReference type="STRING" id="30019.A0A0M4ELX0"/>
<feature type="region of interest" description="Disordered" evidence="1">
    <location>
        <begin position="52"/>
        <end position="79"/>
    </location>
</feature>
<dbReference type="GO" id="GO:0032039">
    <property type="term" value="C:integrator complex"/>
    <property type="evidence" value="ECO:0007669"/>
    <property type="project" value="InterPro"/>
</dbReference>
<dbReference type="InterPro" id="IPR053964">
    <property type="entry name" value="INT1_R3"/>
</dbReference>
<name>A0A0M4ELX0_DROBS</name>
<dbReference type="InterPro" id="IPR022145">
    <property type="entry name" value="INTS1_RPB2-bd"/>
</dbReference>